<evidence type="ECO:0000313" key="4">
    <source>
        <dbReference type="Proteomes" id="UP000622475"/>
    </source>
</evidence>
<dbReference type="EMBL" id="JADFFL010000001">
    <property type="protein sequence ID" value="MBE9660698.1"/>
    <property type="molecule type" value="Genomic_DNA"/>
</dbReference>
<feature type="region of interest" description="Disordered" evidence="1">
    <location>
        <begin position="268"/>
        <end position="338"/>
    </location>
</feature>
<protein>
    <submittedName>
        <fullName evidence="3">GLPGLI family protein</fullName>
    </submittedName>
</protein>
<dbReference type="AlphaFoldDB" id="A0A929KVK9"/>
<evidence type="ECO:0000256" key="2">
    <source>
        <dbReference type="SAM" id="SignalP"/>
    </source>
</evidence>
<dbReference type="NCBIfam" id="TIGR01200">
    <property type="entry name" value="GLPGLI"/>
    <property type="match status" value="1"/>
</dbReference>
<evidence type="ECO:0000256" key="1">
    <source>
        <dbReference type="SAM" id="MobiDB-lite"/>
    </source>
</evidence>
<dbReference type="Proteomes" id="UP000622475">
    <property type="component" value="Unassembled WGS sequence"/>
</dbReference>
<dbReference type="InterPro" id="IPR005901">
    <property type="entry name" value="GLPGLI"/>
</dbReference>
<keyword evidence="4" id="KW-1185">Reference proteome</keyword>
<dbReference type="RefSeq" id="WP_194109892.1">
    <property type="nucleotide sequence ID" value="NZ_JADFFL010000001.1"/>
</dbReference>
<sequence>MKNTLLTLAFASLAALSAKAQDAEMAQAVVNYKFTHLRDTTQKDKPYTEAMVLFLGQTSSVYRSYDKKLQDALMRKQMEQQLAEQRGNSQINIKGSSTRPLTRSEIFQFAAKNKMVRKEPVIMTTYLIEEDMPKINWKITADTASFGSLHCQKATGRFKGRDYTAWFCPDVPFHAGPWKLNGLPGLIVEAYDSKKEVEFKFESLEEVKPSEKPATTEAAAPAPGMGQGGVRMFTIGGDDPNADPNLIALPKEGVRASPKEFANLEEARKKDPQGFAKSQMAAAGMQVAPSGGGGTTNFVSGSSAGGGGGSVRSVSFSAGPGAGGASEINNPLELPEKK</sequence>
<dbReference type="Pfam" id="PF09697">
    <property type="entry name" value="Porph_ging"/>
    <property type="match status" value="1"/>
</dbReference>
<gene>
    <name evidence="3" type="ORF">IRJ16_02280</name>
</gene>
<keyword evidence="2" id="KW-0732">Signal</keyword>
<proteinExistence type="predicted"/>
<accession>A0A929KVK9</accession>
<organism evidence="3 4">
    <name type="scientific">Mucilaginibacter myungsuensis</name>
    <dbReference type="NCBI Taxonomy" id="649104"/>
    <lineage>
        <taxon>Bacteria</taxon>
        <taxon>Pseudomonadati</taxon>
        <taxon>Bacteroidota</taxon>
        <taxon>Sphingobacteriia</taxon>
        <taxon>Sphingobacteriales</taxon>
        <taxon>Sphingobacteriaceae</taxon>
        <taxon>Mucilaginibacter</taxon>
    </lineage>
</organism>
<feature type="chain" id="PRO_5037509845" evidence="2">
    <location>
        <begin position="21"/>
        <end position="338"/>
    </location>
</feature>
<feature type="signal peptide" evidence="2">
    <location>
        <begin position="1"/>
        <end position="20"/>
    </location>
</feature>
<reference evidence="3" key="1">
    <citation type="submission" date="2020-10" db="EMBL/GenBank/DDBJ databases">
        <title>Mucilaginibacter mali sp. nov., isolated from rhizosphere soil of apple orchard.</title>
        <authorList>
            <person name="Lee J.-S."/>
            <person name="Kim H.S."/>
            <person name="Kim J.-S."/>
        </authorList>
    </citation>
    <scope>NUCLEOTIDE SEQUENCE</scope>
    <source>
        <strain evidence="3">KCTC 22746</strain>
    </source>
</reference>
<evidence type="ECO:0000313" key="3">
    <source>
        <dbReference type="EMBL" id="MBE9660698.1"/>
    </source>
</evidence>
<name>A0A929KVK9_9SPHI</name>
<comment type="caution">
    <text evidence="3">The sequence shown here is derived from an EMBL/GenBank/DDBJ whole genome shotgun (WGS) entry which is preliminary data.</text>
</comment>